<evidence type="ECO:0000313" key="4">
    <source>
        <dbReference type="Proteomes" id="UP000282837"/>
    </source>
</evidence>
<feature type="chain" id="PRO_5018707304" evidence="2">
    <location>
        <begin position="22"/>
        <end position="151"/>
    </location>
</feature>
<evidence type="ECO:0000313" key="3">
    <source>
        <dbReference type="EMBL" id="RVU05088.1"/>
    </source>
</evidence>
<comment type="caution">
    <text evidence="3">The sequence shown here is derived from an EMBL/GenBank/DDBJ whole genome shotgun (WGS) entry which is preliminary data.</text>
</comment>
<dbReference type="PROSITE" id="PS51257">
    <property type="entry name" value="PROKAR_LIPOPROTEIN"/>
    <property type="match status" value="1"/>
</dbReference>
<feature type="compositionally biased region" description="Pro residues" evidence="1">
    <location>
        <begin position="50"/>
        <end position="61"/>
    </location>
</feature>
<dbReference type="AlphaFoldDB" id="A0A3S2X3W1"/>
<accession>A0A3S2X3W1</accession>
<feature type="region of interest" description="Disordered" evidence="1">
    <location>
        <begin position="30"/>
        <end position="61"/>
    </location>
</feature>
<feature type="compositionally biased region" description="Pro residues" evidence="1">
    <location>
        <begin position="31"/>
        <end position="44"/>
    </location>
</feature>
<dbReference type="Proteomes" id="UP000282837">
    <property type="component" value="Unassembled WGS sequence"/>
</dbReference>
<sequence length="151" mass="15860">MLRRWTILAPMLALAACNEGAGPVVSLPRAIPAPAPSPAPPRAQPRPKVPRPPAKAAPPPAPQVLRAAGLESVIGAGRADLLRLLGKPRLDVAEGDAHKLQFAGESCVLDIYLYPQGKEGPLRATYAEARHPADARQVDRAACIAALRKAP</sequence>
<organism evidence="3 4">
    <name type="scientific">Novosphingobium umbonatum</name>
    <dbReference type="NCBI Taxonomy" id="1908524"/>
    <lineage>
        <taxon>Bacteria</taxon>
        <taxon>Pseudomonadati</taxon>
        <taxon>Pseudomonadota</taxon>
        <taxon>Alphaproteobacteria</taxon>
        <taxon>Sphingomonadales</taxon>
        <taxon>Sphingomonadaceae</taxon>
        <taxon>Novosphingobium</taxon>
    </lineage>
</organism>
<dbReference type="EMBL" id="SACO01000006">
    <property type="protein sequence ID" value="RVU05088.1"/>
    <property type="molecule type" value="Genomic_DNA"/>
</dbReference>
<dbReference type="OrthoDB" id="8482143at2"/>
<protein>
    <submittedName>
        <fullName evidence="3">Uncharacterized protein</fullName>
    </submittedName>
</protein>
<keyword evidence="4" id="KW-1185">Reference proteome</keyword>
<reference evidence="3 4" key="1">
    <citation type="submission" date="2019-01" db="EMBL/GenBank/DDBJ databases">
        <authorList>
            <person name="Chen W.-M."/>
        </authorList>
    </citation>
    <scope>NUCLEOTIDE SEQUENCE [LARGE SCALE GENOMIC DNA]</scope>
    <source>
        <strain evidence="3 4">FSY-9</strain>
    </source>
</reference>
<proteinExistence type="predicted"/>
<gene>
    <name evidence="3" type="ORF">EOE18_10185</name>
</gene>
<feature type="signal peptide" evidence="2">
    <location>
        <begin position="1"/>
        <end position="21"/>
    </location>
</feature>
<keyword evidence="2" id="KW-0732">Signal</keyword>
<name>A0A3S2X3W1_9SPHN</name>
<dbReference type="RefSeq" id="WP_127709081.1">
    <property type="nucleotide sequence ID" value="NZ_SACO01000006.1"/>
</dbReference>
<evidence type="ECO:0000256" key="1">
    <source>
        <dbReference type="SAM" id="MobiDB-lite"/>
    </source>
</evidence>
<evidence type="ECO:0000256" key="2">
    <source>
        <dbReference type="SAM" id="SignalP"/>
    </source>
</evidence>